<dbReference type="GO" id="GO:0031965">
    <property type="term" value="C:nuclear membrane"/>
    <property type="evidence" value="ECO:0007669"/>
    <property type="project" value="UniProtKB-SubCell"/>
</dbReference>
<evidence type="ECO:0000256" key="9">
    <source>
        <dbReference type="ARBA" id="ARBA00022989"/>
    </source>
</evidence>
<dbReference type="Ensembl" id="ENSEBUT00000006554.1">
    <property type="protein sequence ID" value="ENSEBUP00000006105.1"/>
    <property type="gene ID" value="ENSEBUG00000004025.1"/>
</dbReference>
<reference evidence="18" key="1">
    <citation type="submission" date="2025-08" db="UniProtKB">
        <authorList>
            <consortium name="Ensembl"/>
        </authorList>
    </citation>
    <scope>IDENTIFICATION</scope>
</reference>
<dbReference type="GO" id="GO:0006999">
    <property type="term" value="P:nuclear pore organization"/>
    <property type="evidence" value="ECO:0007669"/>
    <property type="project" value="TreeGrafter"/>
</dbReference>
<keyword evidence="5" id="KW-0813">Transport</keyword>
<keyword evidence="8" id="KW-0653">Protein transport</keyword>
<keyword evidence="13" id="KW-0539">Nucleus</keyword>
<dbReference type="PANTHER" id="PTHR13269">
    <property type="entry name" value="NUCLEOPORIN NDC1"/>
    <property type="match status" value="1"/>
</dbReference>
<organism evidence="18 19">
    <name type="scientific">Eptatretus burgeri</name>
    <name type="common">Inshore hagfish</name>
    <dbReference type="NCBI Taxonomy" id="7764"/>
    <lineage>
        <taxon>Eukaryota</taxon>
        <taxon>Metazoa</taxon>
        <taxon>Chordata</taxon>
        <taxon>Craniata</taxon>
        <taxon>Vertebrata</taxon>
        <taxon>Cyclostomata</taxon>
        <taxon>Myxini</taxon>
        <taxon>Myxiniformes</taxon>
        <taxon>Myxinidae</taxon>
        <taxon>Eptatretinae</taxon>
        <taxon>Eptatretus</taxon>
    </lineage>
</organism>
<evidence type="ECO:0000256" key="17">
    <source>
        <dbReference type="SAM" id="Phobius"/>
    </source>
</evidence>
<feature type="transmembrane region" description="Helical" evidence="17">
    <location>
        <begin position="63"/>
        <end position="92"/>
    </location>
</feature>
<dbReference type="GeneTree" id="ENSGT00390000014590"/>
<comment type="function">
    <text evidence="14">Component of the nuclear pore complex (NPC), which plays a key role in de novo assembly and insertion of NPC in the nuclear envelope. Required for NPC and nuclear envelope assembly, possibly by forming a link between the nuclear envelope membrane and soluble nucleoporins, thereby anchoring the NPC in the membrane.</text>
</comment>
<dbReference type="GO" id="GO:0030674">
    <property type="term" value="F:protein-macromolecule adaptor activity"/>
    <property type="evidence" value="ECO:0007669"/>
    <property type="project" value="TreeGrafter"/>
</dbReference>
<dbReference type="Proteomes" id="UP000694388">
    <property type="component" value="Unplaced"/>
</dbReference>
<keyword evidence="9 17" id="KW-1133">Transmembrane helix</keyword>
<feature type="transmembrane region" description="Helical" evidence="17">
    <location>
        <begin position="231"/>
        <end position="255"/>
    </location>
</feature>
<keyword evidence="6 17" id="KW-0812">Transmembrane</keyword>
<keyword evidence="7" id="KW-0509">mRNA transport</keyword>
<name>A0A8C4NFT6_EPTBU</name>
<feature type="region of interest" description="Disordered" evidence="16">
    <location>
        <begin position="390"/>
        <end position="415"/>
    </location>
</feature>
<comment type="similarity">
    <text evidence="3">Belongs to the NDC1 family.</text>
</comment>
<evidence type="ECO:0000256" key="10">
    <source>
        <dbReference type="ARBA" id="ARBA00023010"/>
    </source>
</evidence>
<dbReference type="InterPro" id="IPR019049">
    <property type="entry name" value="Nucleoporin_prot_Ndc1/Nup"/>
</dbReference>
<keyword evidence="19" id="KW-1185">Reference proteome</keyword>
<evidence type="ECO:0000256" key="7">
    <source>
        <dbReference type="ARBA" id="ARBA00022816"/>
    </source>
</evidence>
<evidence type="ECO:0000256" key="3">
    <source>
        <dbReference type="ARBA" id="ARBA00005760"/>
    </source>
</evidence>
<feature type="transmembrane region" description="Helical" evidence="17">
    <location>
        <begin position="275"/>
        <end position="297"/>
    </location>
</feature>
<evidence type="ECO:0000313" key="19">
    <source>
        <dbReference type="Proteomes" id="UP000694388"/>
    </source>
</evidence>
<dbReference type="PANTHER" id="PTHR13269:SF6">
    <property type="entry name" value="NUCLEOPORIN NDC1"/>
    <property type="match status" value="1"/>
</dbReference>
<evidence type="ECO:0000256" key="5">
    <source>
        <dbReference type="ARBA" id="ARBA00022448"/>
    </source>
</evidence>
<keyword evidence="12 17" id="KW-0472">Membrane</keyword>
<evidence type="ECO:0000256" key="8">
    <source>
        <dbReference type="ARBA" id="ARBA00022927"/>
    </source>
</evidence>
<evidence type="ECO:0000256" key="6">
    <source>
        <dbReference type="ARBA" id="ARBA00022692"/>
    </source>
</evidence>
<feature type="transmembrane region" description="Helical" evidence="17">
    <location>
        <begin position="30"/>
        <end position="51"/>
    </location>
</feature>
<proteinExistence type="inferred from homology"/>
<evidence type="ECO:0000256" key="15">
    <source>
        <dbReference type="ARBA" id="ARBA00031201"/>
    </source>
</evidence>
<protein>
    <recommendedName>
        <fullName evidence="4">Nucleoporin NDC1</fullName>
    </recommendedName>
    <alternativeName>
        <fullName evidence="15">Transmembrane protein 48</fullName>
    </alternativeName>
</protein>
<evidence type="ECO:0000256" key="1">
    <source>
        <dbReference type="ARBA" id="ARBA00004232"/>
    </source>
</evidence>
<feature type="region of interest" description="Disordered" evidence="16">
    <location>
        <begin position="428"/>
        <end position="459"/>
    </location>
</feature>
<dbReference type="AlphaFoldDB" id="A0A8C4NFT6"/>
<comment type="subcellular location">
    <subcellularLocation>
        <location evidence="1">Nucleus membrane</location>
        <topology evidence="1">Multi-pass membrane protein</topology>
    </subcellularLocation>
    <subcellularLocation>
        <location evidence="2">Nucleus</location>
        <location evidence="2">Nuclear pore complex</location>
    </subcellularLocation>
</comment>
<feature type="transmembrane region" description="Helical" evidence="17">
    <location>
        <begin position="120"/>
        <end position="140"/>
    </location>
</feature>
<keyword evidence="11" id="KW-0906">Nuclear pore complex</keyword>
<dbReference type="GO" id="GO:0051028">
    <property type="term" value="P:mRNA transport"/>
    <property type="evidence" value="ECO:0007669"/>
    <property type="project" value="UniProtKB-KW"/>
</dbReference>
<evidence type="ECO:0000256" key="14">
    <source>
        <dbReference type="ARBA" id="ARBA00025441"/>
    </source>
</evidence>
<evidence type="ECO:0000256" key="4">
    <source>
        <dbReference type="ARBA" id="ARBA00017534"/>
    </source>
</evidence>
<sequence length="698" mass="77367">MTSEKSLNTLGFRPDGLDMLVPGEVLRRRVIASGAWSLLLLPMSMAAYLFFLQVNLFDPFAWLTAWTSTLCSGCALFSLILLLISLLVVIAFDSRNYTVAPCLPNTRLAMLASIVQPYRFFHTLGHTLAGLLCGWAAAFLSGGRYKSLEVACCGHTSLSVGHGVQPGCLNELHLFIVLFGGFVGFTYSLLYFLKYMSYTAFPIIQLSKYLQFRAALPCIVKQSTKQAFVLLRWYCILYFFFGYIPRCWLLAGMHVDLDSTIPRLDSLIGLLNPGLLFQTWLAGTFILFTWYLAWALLRIHITEAYQFRVETSFVEDSEMCLPVVLASNPPPIVKFLALQDLAILARASPCRRRQVFILSQPGGRPHTWALLSSHCISLLSELTSKLSAHQDATTGDGRAATSSAHGSQHLPQPECLDMHTGLRNKIEGTGFQSSSVTSSPFSPGPLRTPTRTLSTTLSPLFSPRPLATLDTSIHALSSKMRDSQDLRSSLFGSPWHDKVDNSPIIQRRHSLWSFSCGAPMADNPNMGPSIASPMQRAQDVPQPDRGASKLCLVRAFLIKMPIVVYATQKIAESSSQALFADGQAHIWALEAVSHLVAASFTEDQYGVVQTNLSSILCAMVNLLEAIDKHFKLPQASNKPLRLTDSWPDASFKSLRFAVRSALRTALHRISNTFGHHLKAVDLSPEHLKRLQMFVDYKE</sequence>
<evidence type="ECO:0000313" key="18">
    <source>
        <dbReference type="Ensembl" id="ENSEBUP00000006105.1"/>
    </source>
</evidence>
<dbReference type="GO" id="GO:0070762">
    <property type="term" value="C:nuclear pore transmembrane ring"/>
    <property type="evidence" value="ECO:0007669"/>
    <property type="project" value="TreeGrafter"/>
</dbReference>
<evidence type="ECO:0000256" key="16">
    <source>
        <dbReference type="SAM" id="MobiDB-lite"/>
    </source>
</evidence>
<keyword evidence="10" id="KW-0811">Translocation</keyword>
<dbReference type="Pfam" id="PF09531">
    <property type="entry name" value="Ndc1_Nup"/>
    <property type="match status" value="1"/>
</dbReference>
<evidence type="ECO:0000256" key="13">
    <source>
        <dbReference type="ARBA" id="ARBA00023242"/>
    </source>
</evidence>
<feature type="compositionally biased region" description="Polar residues" evidence="16">
    <location>
        <begin position="400"/>
        <end position="410"/>
    </location>
</feature>
<evidence type="ECO:0000256" key="12">
    <source>
        <dbReference type="ARBA" id="ARBA00023136"/>
    </source>
</evidence>
<feature type="transmembrane region" description="Helical" evidence="17">
    <location>
        <begin position="172"/>
        <end position="193"/>
    </location>
</feature>
<accession>A0A8C4NFT6</accession>
<reference evidence="18" key="2">
    <citation type="submission" date="2025-09" db="UniProtKB">
        <authorList>
            <consortium name="Ensembl"/>
        </authorList>
    </citation>
    <scope>IDENTIFICATION</scope>
</reference>
<dbReference type="GO" id="GO:0015031">
    <property type="term" value="P:protein transport"/>
    <property type="evidence" value="ECO:0007669"/>
    <property type="project" value="UniProtKB-KW"/>
</dbReference>
<evidence type="ECO:0000256" key="11">
    <source>
        <dbReference type="ARBA" id="ARBA00023132"/>
    </source>
</evidence>
<evidence type="ECO:0000256" key="2">
    <source>
        <dbReference type="ARBA" id="ARBA00004567"/>
    </source>
</evidence>